<name>A0A2J6QQD1_9HELO</name>
<dbReference type="EMBL" id="KZ613464">
    <property type="protein sequence ID" value="PMD28464.1"/>
    <property type="molecule type" value="Genomic_DNA"/>
</dbReference>
<accession>A0A2J6QQD1</accession>
<reference evidence="1 2" key="1">
    <citation type="submission" date="2016-05" db="EMBL/GenBank/DDBJ databases">
        <title>A degradative enzymes factory behind the ericoid mycorrhizal symbiosis.</title>
        <authorList>
            <consortium name="DOE Joint Genome Institute"/>
            <person name="Martino E."/>
            <person name="Morin E."/>
            <person name="Grelet G."/>
            <person name="Kuo A."/>
            <person name="Kohler A."/>
            <person name="Daghino S."/>
            <person name="Barry K."/>
            <person name="Choi C."/>
            <person name="Cichocki N."/>
            <person name="Clum A."/>
            <person name="Copeland A."/>
            <person name="Hainaut M."/>
            <person name="Haridas S."/>
            <person name="Labutti K."/>
            <person name="Lindquist E."/>
            <person name="Lipzen A."/>
            <person name="Khouja H.-R."/>
            <person name="Murat C."/>
            <person name="Ohm R."/>
            <person name="Olson A."/>
            <person name="Spatafora J."/>
            <person name="Veneault-Fourrey C."/>
            <person name="Henrissat B."/>
            <person name="Grigoriev I."/>
            <person name="Martin F."/>
            <person name="Perotto S."/>
        </authorList>
    </citation>
    <scope>NUCLEOTIDE SEQUENCE [LARGE SCALE GENOMIC DNA]</scope>
    <source>
        <strain evidence="1 2">UAMH 7357</strain>
    </source>
</reference>
<dbReference type="AlphaFoldDB" id="A0A2J6QQD1"/>
<organism evidence="1 2">
    <name type="scientific">Hyaloscypha hepaticicola</name>
    <dbReference type="NCBI Taxonomy" id="2082293"/>
    <lineage>
        <taxon>Eukaryota</taxon>
        <taxon>Fungi</taxon>
        <taxon>Dikarya</taxon>
        <taxon>Ascomycota</taxon>
        <taxon>Pezizomycotina</taxon>
        <taxon>Leotiomycetes</taxon>
        <taxon>Helotiales</taxon>
        <taxon>Hyaloscyphaceae</taxon>
        <taxon>Hyaloscypha</taxon>
    </lineage>
</organism>
<protein>
    <submittedName>
        <fullName evidence="1">Uncharacterized protein</fullName>
    </submittedName>
</protein>
<evidence type="ECO:0000313" key="1">
    <source>
        <dbReference type="EMBL" id="PMD28464.1"/>
    </source>
</evidence>
<dbReference type="Proteomes" id="UP000235672">
    <property type="component" value="Unassembled WGS sequence"/>
</dbReference>
<evidence type="ECO:0000313" key="2">
    <source>
        <dbReference type="Proteomes" id="UP000235672"/>
    </source>
</evidence>
<gene>
    <name evidence="1" type="ORF">NA56DRAFT_15304</name>
</gene>
<keyword evidence="2" id="KW-1185">Reference proteome</keyword>
<proteinExistence type="predicted"/>
<sequence length="94" mass="10695">MTVRQLKASSKTRSLPLSGLTLGLMGRLEQSTWIWEEPKVHIEQFISIATGTVNIEFSVPVEERYEIYPSINTGQSRVQSKSNFLRNPLKSTRT</sequence>